<name>A0ABP6CWC2_9ACTN</name>
<keyword evidence="6" id="KW-1185">Reference proteome</keyword>
<evidence type="ECO:0000313" key="6">
    <source>
        <dbReference type="Proteomes" id="UP001500151"/>
    </source>
</evidence>
<feature type="domain" description="Alginate lyase" evidence="4">
    <location>
        <begin position="86"/>
        <end position="371"/>
    </location>
</feature>
<dbReference type="Gene3D" id="1.50.10.100">
    <property type="entry name" value="Chondroitin AC/alginate lyase"/>
    <property type="match status" value="1"/>
</dbReference>
<dbReference type="GO" id="GO:0016829">
    <property type="term" value="F:lyase activity"/>
    <property type="evidence" value="ECO:0007669"/>
    <property type="project" value="UniProtKB-KW"/>
</dbReference>
<evidence type="ECO:0000256" key="1">
    <source>
        <dbReference type="ARBA" id="ARBA00022729"/>
    </source>
</evidence>
<dbReference type="SUPFAM" id="SSF48230">
    <property type="entry name" value="Chondroitin AC/alginate lyase"/>
    <property type="match status" value="1"/>
</dbReference>
<dbReference type="Pfam" id="PF05426">
    <property type="entry name" value="Alginate_lyase"/>
    <property type="match status" value="1"/>
</dbReference>
<evidence type="ECO:0000259" key="4">
    <source>
        <dbReference type="Pfam" id="PF05426"/>
    </source>
</evidence>
<sequence length="428" mass="46570">MHKRTVGLLFLCAAVLSLLVAAVPTGAAVPAGTAVAEQRVPRTVVLDGKRLVHAKQRLNQGDPERRRALADLVQQADNWLGQGPWSVTDKTQTPPSGDKHDYLSQAPYWWASQPKTPDNPLGCPYVSKDGQRNPDADLIPDHAERAYVFASAYTLSLAWYYTGQAAYARHAADILRTWFVTPETRMNPRLINAQFVPCGDDGRAAGLIEFSLGFTSLLDAAAILDTGAPGWTLADHDGFRSWSAQFLDWLTTSDFGKAESAAVNNHGTFADMQVAAIALAVGRPQLARQTVTQARTTRIDQGISPDGSQPQEIRRTRSYHYSAFNLLALTRLADVGRQVGINLWKYQGPDGQSVFKAVDFLLPAATGTAPWPYPESNFEIWKADDVIHAAADAGDHNARAALPLLTPPPGGDLWPLRPAAELLSSELF</sequence>
<organism evidence="5 6">
    <name type="scientific">Streptomyces vastus</name>
    <dbReference type="NCBI Taxonomy" id="285451"/>
    <lineage>
        <taxon>Bacteria</taxon>
        <taxon>Bacillati</taxon>
        <taxon>Actinomycetota</taxon>
        <taxon>Actinomycetes</taxon>
        <taxon>Kitasatosporales</taxon>
        <taxon>Streptomycetaceae</taxon>
        <taxon>Streptomyces</taxon>
    </lineage>
</organism>
<evidence type="ECO:0000313" key="5">
    <source>
        <dbReference type="EMBL" id="GAA2627428.1"/>
    </source>
</evidence>
<accession>A0ABP6CWC2</accession>
<comment type="caution">
    <text evidence="5">The sequence shown here is derived from an EMBL/GenBank/DDBJ whole genome shotgun (WGS) entry which is preliminary data.</text>
</comment>
<dbReference type="EMBL" id="BAAASJ010000019">
    <property type="protein sequence ID" value="GAA2627428.1"/>
    <property type="molecule type" value="Genomic_DNA"/>
</dbReference>
<dbReference type="RefSeq" id="WP_344388588.1">
    <property type="nucleotide sequence ID" value="NZ_BAAASJ010000019.1"/>
</dbReference>
<evidence type="ECO:0000256" key="2">
    <source>
        <dbReference type="ARBA" id="ARBA00023239"/>
    </source>
</evidence>
<keyword evidence="2 5" id="KW-0456">Lyase</keyword>
<reference evidence="6" key="1">
    <citation type="journal article" date="2019" name="Int. J. Syst. Evol. Microbiol.">
        <title>The Global Catalogue of Microorganisms (GCM) 10K type strain sequencing project: providing services to taxonomists for standard genome sequencing and annotation.</title>
        <authorList>
            <consortium name="The Broad Institute Genomics Platform"/>
            <consortium name="The Broad Institute Genome Sequencing Center for Infectious Disease"/>
            <person name="Wu L."/>
            <person name="Ma J."/>
        </authorList>
    </citation>
    <scope>NUCLEOTIDE SEQUENCE [LARGE SCALE GENOMIC DNA]</scope>
    <source>
        <strain evidence="6">JCM 4524</strain>
    </source>
</reference>
<dbReference type="Proteomes" id="UP001500151">
    <property type="component" value="Unassembled WGS sequence"/>
</dbReference>
<feature type="chain" id="PRO_5045398573" evidence="3">
    <location>
        <begin position="28"/>
        <end position="428"/>
    </location>
</feature>
<feature type="signal peptide" evidence="3">
    <location>
        <begin position="1"/>
        <end position="27"/>
    </location>
</feature>
<evidence type="ECO:0000256" key="3">
    <source>
        <dbReference type="SAM" id="SignalP"/>
    </source>
</evidence>
<dbReference type="InterPro" id="IPR008929">
    <property type="entry name" value="Chondroitin_lyas"/>
</dbReference>
<protein>
    <submittedName>
        <fullName evidence="5">Alginate lyase family protein</fullName>
    </submittedName>
</protein>
<gene>
    <name evidence="5" type="ORF">GCM10010307_16380</name>
</gene>
<dbReference type="InterPro" id="IPR008397">
    <property type="entry name" value="Alginate_lyase_dom"/>
</dbReference>
<proteinExistence type="predicted"/>
<keyword evidence="1 3" id="KW-0732">Signal</keyword>